<evidence type="ECO:0000313" key="1">
    <source>
        <dbReference type="EMBL" id="UZD24558.1"/>
    </source>
</evidence>
<organism evidence="1 2">
    <name type="scientific">Algoriphagus halophytocola</name>
    <dbReference type="NCBI Taxonomy" id="2991499"/>
    <lineage>
        <taxon>Bacteria</taxon>
        <taxon>Pseudomonadati</taxon>
        <taxon>Bacteroidota</taxon>
        <taxon>Cytophagia</taxon>
        <taxon>Cytophagales</taxon>
        <taxon>Cyclobacteriaceae</taxon>
        <taxon>Algoriphagus</taxon>
    </lineage>
</organism>
<dbReference type="Proteomes" id="UP001163156">
    <property type="component" value="Chromosome"/>
</dbReference>
<proteinExistence type="predicted"/>
<dbReference type="EMBL" id="CP110226">
    <property type="protein sequence ID" value="UZD24558.1"/>
    <property type="molecule type" value="Genomic_DNA"/>
</dbReference>
<name>A0ABY6MLM5_9BACT</name>
<protein>
    <submittedName>
        <fullName evidence="1">Uncharacterized protein</fullName>
    </submittedName>
</protein>
<dbReference type="RefSeq" id="WP_264811269.1">
    <property type="nucleotide sequence ID" value="NZ_CP110226.1"/>
</dbReference>
<evidence type="ECO:0000313" key="2">
    <source>
        <dbReference type="Proteomes" id="UP001163156"/>
    </source>
</evidence>
<sequence>MENTFSTCRKAFCCSNQHQAFVTLKELFQNIGDITHWIRKIEEIQWAVFNHEIDFEKSPPDSMIYSGQLILKIIYSGIHLQEFPEIKKHDLS</sequence>
<keyword evidence="2" id="KW-1185">Reference proteome</keyword>
<gene>
    <name evidence="1" type="ORF">OM944_08655</name>
</gene>
<accession>A0ABY6MLM5</accession>
<reference evidence="1" key="1">
    <citation type="submission" date="2022-10" db="EMBL/GenBank/DDBJ databases">
        <title>Algoriphagus sp. a novel bacteria isolate from halophytes salicornia europaea.</title>
        <authorList>
            <person name="Peng Y."/>
            <person name="Jiang L."/>
            <person name="Lee J."/>
        </authorList>
    </citation>
    <scope>NUCLEOTIDE SEQUENCE</scope>
    <source>
        <strain evidence="1">TR-M5</strain>
    </source>
</reference>